<protein>
    <recommendedName>
        <fullName evidence="5">Argininosuccinate lyase</fullName>
    </recommendedName>
</protein>
<dbReference type="OrthoDB" id="7511418at2"/>
<evidence type="ECO:0000313" key="4">
    <source>
        <dbReference type="Proteomes" id="UP000275232"/>
    </source>
</evidence>
<comment type="caution">
    <text evidence="3">The sequence shown here is derived from an EMBL/GenBank/DDBJ whole genome shotgun (WGS) entry which is preliminary data.</text>
</comment>
<dbReference type="AlphaFoldDB" id="A0A3N5DM54"/>
<gene>
    <name evidence="3" type="ORF">EG799_10015</name>
</gene>
<feature type="compositionally biased region" description="Acidic residues" evidence="1">
    <location>
        <begin position="67"/>
        <end position="78"/>
    </location>
</feature>
<dbReference type="RefSeq" id="WP_123880811.1">
    <property type="nucleotide sequence ID" value="NZ_RPFZ01000001.1"/>
</dbReference>
<dbReference type="EMBL" id="RPFZ01000001">
    <property type="protein sequence ID" value="RPF71915.1"/>
    <property type="molecule type" value="Genomic_DNA"/>
</dbReference>
<reference evidence="3 4" key="1">
    <citation type="submission" date="2018-11" db="EMBL/GenBank/DDBJ databases">
        <title>Erythrobacter spongiae sp. nov., isolated from a marine sponge.</title>
        <authorList>
            <person name="Zhuang L."/>
            <person name="Luo L."/>
        </authorList>
    </citation>
    <scope>NUCLEOTIDE SEQUENCE [LARGE SCALE GENOMIC DNA]</scope>
    <source>
        <strain evidence="3 4">HN-E23</strain>
    </source>
</reference>
<keyword evidence="4" id="KW-1185">Reference proteome</keyword>
<feature type="chain" id="PRO_5018006872" description="Argininosuccinate lyase" evidence="2">
    <location>
        <begin position="21"/>
        <end position="95"/>
    </location>
</feature>
<keyword evidence="2" id="KW-0732">Signal</keyword>
<feature type="signal peptide" evidence="2">
    <location>
        <begin position="1"/>
        <end position="20"/>
    </location>
</feature>
<name>A0A3N5DM54_9SPHN</name>
<evidence type="ECO:0000256" key="2">
    <source>
        <dbReference type="SAM" id="SignalP"/>
    </source>
</evidence>
<proteinExistence type="predicted"/>
<feature type="region of interest" description="Disordered" evidence="1">
    <location>
        <begin position="25"/>
        <end position="95"/>
    </location>
</feature>
<evidence type="ECO:0000256" key="1">
    <source>
        <dbReference type="SAM" id="MobiDB-lite"/>
    </source>
</evidence>
<sequence>MSHRISRLFLAGLLPLAALAACGDDAAPVEDSDGATASGEILEGTISDAMLPVDRLRSEPPLVREDTGEDAPGEDDNAPAEGGGTQNTAQDAAEG</sequence>
<evidence type="ECO:0000313" key="3">
    <source>
        <dbReference type="EMBL" id="RPF71915.1"/>
    </source>
</evidence>
<feature type="compositionally biased region" description="Polar residues" evidence="1">
    <location>
        <begin position="86"/>
        <end position="95"/>
    </location>
</feature>
<organism evidence="3 4">
    <name type="scientific">Aurantiacibacter spongiae</name>
    <dbReference type="NCBI Taxonomy" id="2488860"/>
    <lineage>
        <taxon>Bacteria</taxon>
        <taxon>Pseudomonadati</taxon>
        <taxon>Pseudomonadota</taxon>
        <taxon>Alphaproteobacteria</taxon>
        <taxon>Sphingomonadales</taxon>
        <taxon>Erythrobacteraceae</taxon>
        <taxon>Aurantiacibacter</taxon>
    </lineage>
</organism>
<accession>A0A3N5DM54</accession>
<evidence type="ECO:0008006" key="5">
    <source>
        <dbReference type="Google" id="ProtNLM"/>
    </source>
</evidence>
<dbReference type="PROSITE" id="PS51257">
    <property type="entry name" value="PROKAR_LIPOPROTEIN"/>
    <property type="match status" value="1"/>
</dbReference>
<feature type="compositionally biased region" description="Basic and acidic residues" evidence="1">
    <location>
        <begin position="54"/>
        <end position="66"/>
    </location>
</feature>
<dbReference type="Proteomes" id="UP000275232">
    <property type="component" value="Unassembled WGS sequence"/>
</dbReference>